<keyword evidence="3" id="KW-0067">ATP-binding</keyword>
<dbReference type="InterPro" id="IPR027417">
    <property type="entry name" value="P-loop_NTPase"/>
</dbReference>
<organism evidence="5 6">
    <name type="scientific">Ectothiorhodosinus mongolicus</name>
    <dbReference type="NCBI Taxonomy" id="233100"/>
    <lineage>
        <taxon>Bacteria</taxon>
        <taxon>Pseudomonadati</taxon>
        <taxon>Pseudomonadota</taxon>
        <taxon>Gammaproteobacteria</taxon>
        <taxon>Chromatiales</taxon>
        <taxon>Ectothiorhodospiraceae</taxon>
        <taxon>Ectothiorhodosinus</taxon>
    </lineage>
</organism>
<dbReference type="GO" id="GO:0016887">
    <property type="term" value="F:ATP hydrolysis activity"/>
    <property type="evidence" value="ECO:0007669"/>
    <property type="project" value="InterPro"/>
</dbReference>
<reference evidence="5 6" key="1">
    <citation type="submission" date="2017-01" db="EMBL/GenBank/DDBJ databases">
        <authorList>
            <person name="Mah S.A."/>
            <person name="Swanson W.J."/>
            <person name="Moy G.W."/>
            <person name="Vacquier V.D."/>
        </authorList>
    </citation>
    <scope>NUCLEOTIDE SEQUENCE [LARGE SCALE GENOMIC DNA]</scope>
    <source>
        <strain evidence="5 6">M9</strain>
    </source>
</reference>
<evidence type="ECO:0000313" key="6">
    <source>
        <dbReference type="Proteomes" id="UP000223759"/>
    </source>
</evidence>
<gene>
    <name evidence="5" type="ORF">SAMN05216526_1060</name>
</gene>
<keyword evidence="1" id="KW-0813">Transport</keyword>
<dbReference type="AlphaFoldDB" id="A0A1R3VWH2"/>
<dbReference type="SUPFAM" id="SSF52540">
    <property type="entry name" value="P-loop containing nucleoside triphosphate hydrolases"/>
    <property type="match status" value="1"/>
</dbReference>
<evidence type="ECO:0000256" key="3">
    <source>
        <dbReference type="ARBA" id="ARBA00022840"/>
    </source>
</evidence>
<keyword evidence="2" id="KW-0547">Nucleotide-binding</keyword>
<keyword evidence="6" id="KW-1185">Reference proteome</keyword>
<name>A0A1R3VWH2_9GAMM</name>
<dbReference type="OrthoDB" id="9780942at2"/>
<evidence type="ECO:0000256" key="1">
    <source>
        <dbReference type="ARBA" id="ARBA00022448"/>
    </source>
</evidence>
<feature type="domain" description="ABC transporter" evidence="4">
    <location>
        <begin position="1"/>
        <end position="196"/>
    </location>
</feature>
<evidence type="ECO:0000259" key="4">
    <source>
        <dbReference type="PROSITE" id="PS50893"/>
    </source>
</evidence>
<dbReference type="PROSITE" id="PS50893">
    <property type="entry name" value="ABC_TRANSPORTER_2"/>
    <property type="match status" value="1"/>
</dbReference>
<dbReference type="Gene3D" id="3.40.50.300">
    <property type="entry name" value="P-loop containing nucleotide triphosphate hydrolases"/>
    <property type="match status" value="2"/>
</dbReference>
<accession>A0A1R3VWH2</accession>
<dbReference type="Proteomes" id="UP000223759">
    <property type="component" value="Unassembled WGS sequence"/>
</dbReference>
<dbReference type="Pfam" id="PF00005">
    <property type="entry name" value="ABC_tran"/>
    <property type="match status" value="1"/>
</dbReference>
<dbReference type="InterPro" id="IPR003439">
    <property type="entry name" value="ABC_transporter-like_ATP-bd"/>
</dbReference>
<dbReference type="InterPro" id="IPR050153">
    <property type="entry name" value="Metal_Ion_Import_ABC"/>
</dbReference>
<dbReference type="GO" id="GO:0005524">
    <property type="term" value="F:ATP binding"/>
    <property type="evidence" value="ECO:0007669"/>
    <property type="project" value="UniProtKB-KW"/>
</dbReference>
<protein>
    <submittedName>
        <fullName evidence="5">ABC transporter</fullName>
    </submittedName>
</protein>
<dbReference type="STRING" id="233100.SAMN05216526_1060"/>
<dbReference type="PANTHER" id="PTHR42734">
    <property type="entry name" value="METAL TRANSPORT SYSTEM ATP-BINDING PROTEIN TM_0124-RELATED"/>
    <property type="match status" value="1"/>
</dbReference>
<dbReference type="EMBL" id="FTPK01000002">
    <property type="protein sequence ID" value="SIT69340.1"/>
    <property type="molecule type" value="Genomic_DNA"/>
</dbReference>
<dbReference type="InterPro" id="IPR003593">
    <property type="entry name" value="AAA+_ATPase"/>
</dbReference>
<evidence type="ECO:0000313" key="5">
    <source>
        <dbReference type="EMBL" id="SIT69340.1"/>
    </source>
</evidence>
<sequence length="198" mass="21405">MRSSNVSPSPLLQVQQGVFGFSKAVFGPVTLSLQRGDCLSLMSPNGSGKSLLLQTLAGKLSLLQGQLIHAADLKFGFLAQEHARPRPWPLSSEDWLVLMGSDPFSHPLLDRLRGRRLDQLSGGQWQFLRLASVLNLPVPLLLLDEPANHLDTEVRDASIELIQQCSAGKVVLMSTHDADFAAAVGFPITSVSALVDQS</sequence>
<dbReference type="SMART" id="SM00382">
    <property type="entry name" value="AAA"/>
    <property type="match status" value="1"/>
</dbReference>
<evidence type="ECO:0000256" key="2">
    <source>
        <dbReference type="ARBA" id="ARBA00022741"/>
    </source>
</evidence>
<proteinExistence type="predicted"/>